<dbReference type="InterPro" id="IPR000119">
    <property type="entry name" value="Hist_DNA-bd"/>
</dbReference>
<evidence type="ECO:0000256" key="1">
    <source>
        <dbReference type="ARBA" id="ARBA00010529"/>
    </source>
</evidence>
<evidence type="ECO:0000313" key="3">
    <source>
        <dbReference type="EMBL" id="THH39215.1"/>
    </source>
</evidence>
<evidence type="ECO:0000256" key="2">
    <source>
        <dbReference type="ARBA" id="ARBA00023125"/>
    </source>
</evidence>
<gene>
    <name evidence="3" type="ORF">E4Z66_04415</name>
</gene>
<dbReference type="Pfam" id="PF00216">
    <property type="entry name" value="Bac_DNA_binding"/>
    <property type="match status" value="1"/>
</dbReference>
<keyword evidence="4" id="KW-1185">Reference proteome</keyword>
<dbReference type="InterPro" id="IPR010992">
    <property type="entry name" value="IHF-like_DNA-bd_dom_sf"/>
</dbReference>
<dbReference type="Gene3D" id="4.10.520.10">
    <property type="entry name" value="IHF-like DNA-binding proteins"/>
    <property type="match status" value="1"/>
</dbReference>
<dbReference type="AlphaFoldDB" id="A0A4S4NJW8"/>
<reference evidence="3 4" key="1">
    <citation type="submission" date="2019-04" db="EMBL/GenBank/DDBJ databases">
        <title>Shimia ponticola sp. nov., isolated from seawater.</title>
        <authorList>
            <person name="Kim Y.-O."/>
            <person name="Yoon J.-H."/>
        </authorList>
    </citation>
    <scope>NUCLEOTIDE SEQUENCE [LARGE SCALE GENOMIC DNA]</scope>
    <source>
        <strain evidence="3 4">MYP11</strain>
    </source>
</reference>
<dbReference type="GO" id="GO:0003677">
    <property type="term" value="F:DNA binding"/>
    <property type="evidence" value="ECO:0007669"/>
    <property type="project" value="UniProtKB-KW"/>
</dbReference>
<accession>A0A4S4NJW8</accession>
<dbReference type="SUPFAM" id="SSF47729">
    <property type="entry name" value="IHF-like DNA-binding proteins"/>
    <property type="match status" value="1"/>
</dbReference>
<evidence type="ECO:0000313" key="4">
    <source>
        <dbReference type="Proteomes" id="UP000306602"/>
    </source>
</evidence>
<sequence>MRKKDLIDAVVERSGHKRRDVKAVIENTLAVLGEALAEDREMNLPPFAKLKVQRVKQQQSARVIVAKLRQQTKSGKDAAE</sequence>
<dbReference type="Proteomes" id="UP000306602">
    <property type="component" value="Unassembled WGS sequence"/>
</dbReference>
<comment type="caution">
    <text evidence="3">The sequence shown here is derived from an EMBL/GenBank/DDBJ whole genome shotgun (WGS) entry which is preliminary data.</text>
</comment>
<name>A0A4S4NJW8_9RHOB</name>
<proteinExistence type="inferred from homology"/>
<organism evidence="3 4">
    <name type="scientific">Aliishimia ponticola</name>
    <dbReference type="NCBI Taxonomy" id="2499833"/>
    <lineage>
        <taxon>Bacteria</taxon>
        <taxon>Pseudomonadati</taxon>
        <taxon>Pseudomonadota</taxon>
        <taxon>Alphaproteobacteria</taxon>
        <taxon>Rhodobacterales</taxon>
        <taxon>Paracoccaceae</taxon>
        <taxon>Aliishimia</taxon>
    </lineage>
</organism>
<comment type="similarity">
    <text evidence="1">Belongs to the bacterial histone-like protein family.</text>
</comment>
<dbReference type="EMBL" id="SRKY01000001">
    <property type="protein sequence ID" value="THH39215.1"/>
    <property type="molecule type" value="Genomic_DNA"/>
</dbReference>
<dbReference type="GO" id="GO:0030527">
    <property type="term" value="F:structural constituent of chromatin"/>
    <property type="evidence" value="ECO:0007669"/>
    <property type="project" value="InterPro"/>
</dbReference>
<dbReference type="OrthoDB" id="7873378at2"/>
<keyword evidence="2 3" id="KW-0238">DNA-binding</keyword>
<protein>
    <submittedName>
        <fullName evidence="3">DNA-binding protein</fullName>
    </submittedName>
</protein>